<reference evidence="1 2" key="1">
    <citation type="submission" date="2016-10" db="EMBL/GenBank/DDBJ databases">
        <authorList>
            <person name="de Groot N.N."/>
        </authorList>
    </citation>
    <scope>NUCLEOTIDE SEQUENCE [LARGE SCALE GENOMIC DNA]</scope>
    <source>
        <strain evidence="1 2">DSM 43357</strain>
    </source>
</reference>
<dbReference type="GO" id="GO:0016705">
    <property type="term" value="F:oxidoreductase activity, acting on paired donors, with incorporation or reduction of molecular oxygen"/>
    <property type="evidence" value="ECO:0007669"/>
    <property type="project" value="InterPro"/>
</dbReference>
<dbReference type="InterPro" id="IPR036396">
    <property type="entry name" value="Cyt_P450_sf"/>
</dbReference>
<dbReference type="EMBL" id="FOBF01000007">
    <property type="protein sequence ID" value="SEL82099.1"/>
    <property type="molecule type" value="Genomic_DNA"/>
</dbReference>
<dbReference type="GO" id="GO:0004497">
    <property type="term" value="F:monooxygenase activity"/>
    <property type="evidence" value="ECO:0007669"/>
    <property type="project" value="InterPro"/>
</dbReference>
<evidence type="ECO:0000313" key="2">
    <source>
        <dbReference type="Proteomes" id="UP000198953"/>
    </source>
</evidence>
<protein>
    <submittedName>
        <fullName evidence="1">Cytochrome P450</fullName>
    </submittedName>
</protein>
<gene>
    <name evidence="1" type="ORF">SAMN05660976_03423</name>
</gene>
<dbReference type="STRING" id="46177.SAMN05660976_03423"/>
<dbReference type="GO" id="GO:0005506">
    <property type="term" value="F:iron ion binding"/>
    <property type="evidence" value="ECO:0007669"/>
    <property type="project" value="InterPro"/>
</dbReference>
<sequence length="407" mass="45152">MPTITRLPRLTPKETLALALKLVVPTLAQGVVLRRPLIVRLTALLDADTRAVRLLDRLRAEHGDGPLLVRVPFRGWAVLPLAPRDVRRVLDDRTLTPATREKRGALGHFQPEGVLITADTDLRDRRRALNDRVLHTDFAPFTRVVEEEAATLPRHGVLTWREWHAAHGRAVRRIVLGDGARDDVTLMRQLGRLRRDANWSYLRGRRTDVRAAFRRRLSAHLTRAEPGSLAAALAQTSSEADVCPEGQVPHWLFAFDAAGIAAYRALALLAAHPGPRDATHLRAAVLESVRLWPTTLAILRETTGPTEWDVPEGSVVALYSPYVNRAEPGDSYRPELWLDGRGEWAGVPFSDGFARCAGEDLVLSTAAAFLGAFLRERSVRPSVPMTDPLPGTLDHFRLRFAVKAAAR</sequence>
<dbReference type="Gene3D" id="1.10.630.10">
    <property type="entry name" value="Cytochrome P450"/>
    <property type="match status" value="1"/>
</dbReference>
<accession>A0A1H7TC63</accession>
<dbReference type="OrthoDB" id="7376058at2"/>
<dbReference type="SUPFAM" id="SSF48264">
    <property type="entry name" value="Cytochrome P450"/>
    <property type="match status" value="1"/>
</dbReference>
<organism evidence="1 2">
    <name type="scientific">Nonomuraea pusilla</name>
    <dbReference type="NCBI Taxonomy" id="46177"/>
    <lineage>
        <taxon>Bacteria</taxon>
        <taxon>Bacillati</taxon>
        <taxon>Actinomycetota</taxon>
        <taxon>Actinomycetes</taxon>
        <taxon>Streptosporangiales</taxon>
        <taxon>Streptosporangiaceae</taxon>
        <taxon>Nonomuraea</taxon>
    </lineage>
</organism>
<keyword evidence="2" id="KW-1185">Reference proteome</keyword>
<dbReference type="Proteomes" id="UP000198953">
    <property type="component" value="Unassembled WGS sequence"/>
</dbReference>
<proteinExistence type="predicted"/>
<name>A0A1H7TC63_9ACTN</name>
<dbReference type="RefSeq" id="WP_091101360.1">
    <property type="nucleotide sequence ID" value="NZ_FOBF01000007.1"/>
</dbReference>
<dbReference type="GO" id="GO:0020037">
    <property type="term" value="F:heme binding"/>
    <property type="evidence" value="ECO:0007669"/>
    <property type="project" value="InterPro"/>
</dbReference>
<dbReference type="AlphaFoldDB" id="A0A1H7TC63"/>
<evidence type="ECO:0000313" key="1">
    <source>
        <dbReference type="EMBL" id="SEL82099.1"/>
    </source>
</evidence>